<evidence type="ECO:0000313" key="5">
    <source>
        <dbReference type="EMBL" id="SEF71278.1"/>
    </source>
</evidence>
<dbReference type="GO" id="GO:0003700">
    <property type="term" value="F:DNA-binding transcription factor activity"/>
    <property type="evidence" value="ECO:0007669"/>
    <property type="project" value="InterPro"/>
</dbReference>
<dbReference type="PANTHER" id="PTHR33154">
    <property type="entry name" value="TRANSCRIPTIONAL REGULATOR, ARSR FAMILY"/>
    <property type="match status" value="1"/>
</dbReference>
<dbReference type="PROSITE" id="PS50987">
    <property type="entry name" value="HTH_ARSR_2"/>
    <property type="match status" value="1"/>
</dbReference>
<evidence type="ECO:0000313" key="6">
    <source>
        <dbReference type="Proteomes" id="UP000236736"/>
    </source>
</evidence>
<dbReference type="EMBL" id="FNVR01000004">
    <property type="protein sequence ID" value="SEF71278.1"/>
    <property type="molecule type" value="Genomic_DNA"/>
</dbReference>
<gene>
    <name evidence="5" type="ORF">SAMN03080598_01110</name>
</gene>
<evidence type="ECO:0000259" key="4">
    <source>
        <dbReference type="PROSITE" id="PS50987"/>
    </source>
</evidence>
<dbReference type="InterPro" id="IPR036388">
    <property type="entry name" value="WH-like_DNA-bd_sf"/>
</dbReference>
<evidence type="ECO:0000256" key="1">
    <source>
        <dbReference type="ARBA" id="ARBA00023015"/>
    </source>
</evidence>
<feature type="domain" description="HTH arsR-type" evidence="4">
    <location>
        <begin position="1"/>
        <end position="88"/>
    </location>
</feature>
<dbReference type="Gene3D" id="1.10.10.10">
    <property type="entry name" value="Winged helix-like DNA-binding domain superfamily/Winged helix DNA-binding domain"/>
    <property type="match status" value="1"/>
</dbReference>
<dbReference type="PANTHER" id="PTHR33154:SF33">
    <property type="entry name" value="TRANSCRIPTIONAL REPRESSOR SDPR"/>
    <property type="match status" value="1"/>
</dbReference>
<dbReference type="InterPro" id="IPR001845">
    <property type="entry name" value="HTH_ArsR_DNA-bd_dom"/>
</dbReference>
<keyword evidence="6" id="KW-1185">Reference proteome</keyword>
<name>A0A1H5UA36_9BACT</name>
<keyword evidence="1" id="KW-0805">Transcription regulation</keyword>
<dbReference type="PRINTS" id="PR00778">
    <property type="entry name" value="HTHARSR"/>
</dbReference>
<dbReference type="GO" id="GO:0003677">
    <property type="term" value="F:DNA binding"/>
    <property type="evidence" value="ECO:0007669"/>
    <property type="project" value="UniProtKB-KW"/>
</dbReference>
<dbReference type="AlphaFoldDB" id="A0A1H5UA36"/>
<dbReference type="NCBIfam" id="NF033788">
    <property type="entry name" value="HTH_metalloreg"/>
    <property type="match status" value="1"/>
</dbReference>
<dbReference type="RefSeq" id="WP_160111209.1">
    <property type="nucleotide sequence ID" value="NZ_FNVR01000004.1"/>
</dbReference>
<dbReference type="OrthoDB" id="9799175at2"/>
<keyword evidence="2" id="KW-0238">DNA-binding</keyword>
<dbReference type="InterPro" id="IPR051081">
    <property type="entry name" value="HTH_MetalResp_TranReg"/>
</dbReference>
<accession>A0A1H5UA36</accession>
<dbReference type="InterPro" id="IPR011991">
    <property type="entry name" value="ArsR-like_HTH"/>
</dbReference>
<dbReference type="Proteomes" id="UP000236736">
    <property type="component" value="Unassembled WGS sequence"/>
</dbReference>
<evidence type="ECO:0000256" key="3">
    <source>
        <dbReference type="ARBA" id="ARBA00023163"/>
    </source>
</evidence>
<dbReference type="SUPFAM" id="SSF46785">
    <property type="entry name" value="Winged helix' DNA-binding domain"/>
    <property type="match status" value="1"/>
</dbReference>
<dbReference type="STRING" id="1120964.GCA_001313265_02899"/>
<keyword evidence="3" id="KW-0804">Transcription</keyword>
<protein>
    <submittedName>
        <fullName evidence="5">Regulatory protein, arsR family</fullName>
    </submittedName>
</protein>
<sequence>MDLLKISKALADATRFKILKILMAKGEISCSELEGHFTLSQPTISHHSKILFDCGLIHAKKDGQHSLLSVNKKLLEKYLTSLKEELVK</sequence>
<dbReference type="CDD" id="cd00090">
    <property type="entry name" value="HTH_ARSR"/>
    <property type="match status" value="1"/>
</dbReference>
<dbReference type="Pfam" id="PF01022">
    <property type="entry name" value="HTH_5"/>
    <property type="match status" value="1"/>
</dbReference>
<dbReference type="SMART" id="SM00418">
    <property type="entry name" value="HTH_ARSR"/>
    <property type="match status" value="1"/>
</dbReference>
<dbReference type="InterPro" id="IPR036390">
    <property type="entry name" value="WH_DNA-bd_sf"/>
</dbReference>
<organism evidence="5 6">
    <name type="scientific">Algoriphagus boritolerans DSM 17298 = JCM 18970</name>
    <dbReference type="NCBI Taxonomy" id="1120964"/>
    <lineage>
        <taxon>Bacteria</taxon>
        <taxon>Pseudomonadati</taxon>
        <taxon>Bacteroidota</taxon>
        <taxon>Cytophagia</taxon>
        <taxon>Cytophagales</taxon>
        <taxon>Cyclobacteriaceae</taxon>
        <taxon>Algoriphagus</taxon>
    </lineage>
</organism>
<evidence type="ECO:0000256" key="2">
    <source>
        <dbReference type="ARBA" id="ARBA00023125"/>
    </source>
</evidence>
<reference evidence="6" key="1">
    <citation type="submission" date="2016-10" db="EMBL/GenBank/DDBJ databases">
        <authorList>
            <person name="Varghese N."/>
            <person name="Submissions S."/>
        </authorList>
    </citation>
    <scope>NUCLEOTIDE SEQUENCE [LARGE SCALE GENOMIC DNA]</scope>
    <source>
        <strain evidence="6">DSM 17298</strain>
    </source>
</reference>
<proteinExistence type="predicted"/>